<dbReference type="InterPro" id="IPR018060">
    <property type="entry name" value="HTH_AraC"/>
</dbReference>
<dbReference type="Pfam" id="PF12833">
    <property type="entry name" value="HTH_18"/>
    <property type="match status" value="1"/>
</dbReference>
<reference evidence="6" key="1">
    <citation type="submission" date="2018-12" db="EMBL/GenBank/DDBJ databases">
        <title>Complete genome sequencing of Jeotgalibaca sp. H21T32.</title>
        <authorList>
            <person name="Bae J.-W."/>
            <person name="Lee S.-Y."/>
        </authorList>
    </citation>
    <scope>NUCLEOTIDE SEQUENCE [LARGE SCALE GENOMIC DNA]</scope>
    <source>
        <strain evidence="6">H21T32</strain>
    </source>
</reference>
<dbReference type="AlphaFoldDB" id="A0A3Q9BKM9"/>
<gene>
    <name evidence="5" type="ORF">EJN90_07960</name>
</gene>
<dbReference type="OrthoDB" id="342399at2"/>
<dbReference type="SMART" id="SM00342">
    <property type="entry name" value="HTH_ARAC"/>
    <property type="match status" value="1"/>
</dbReference>
<dbReference type="SUPFAM" id="SSF46689">
    <property type="entry name" value="Homeodomain-like"/>
    <property type="match status" value="2"/>
</dbReference>
<evidence type="ECO:0000256" key="3">
    <source>
        <dbReference type="ARBA" id="ARBA00023163"/>
    </source>
</evidence>
<dbReference type="Pfam" id="PF07883">
    <property type="entry name" value="Cupin_2"/>
    <property type="match status" value="1"/>
</dbReference>
<dbReference type="InterPro" id="IPR018062">
    <property type="entry name" value="HTH_AraC-typ_CS"/>
</dbReference>
<sequence length="258" mass="30108">MNILFEHRLNELQVHKTKELSFPPHLHSEIEVLVVTKGSITIINEGEMRQIHKGQTAIIFPNSIHEYVKQSSGEMVMYIVNTQIVPEFHAIFSNKLPVDFVIDTQKIETQLTEINQYFLGFRQTKAEMLSRAYLHLFFALLLNNLPLHSRPKTQAPSTVVQVIRYVSEHFTEPLDLQSVASEVGCSVYTVSRIFSHKIKIGFRNYLNQMRVDYSRRLLRETDLKIVDIALECGFETLRSFNRAFTRTYNQTPSEYRQR</sequence>
<keyword evidence="3" id="KW-0804">Transcription</keyword>
<dbReference type="PRINTS" id="PR00032">
    <property type="entry name" value="HTHARAC"/>
</dbReference>
<dbReference type="Gene3D" id="1.10.10.60">
    <property type="entry name" value="Homeodomain-like"/>
    <property type="match status" value="2"/>
</dbReference>
<evidence type="ECO:0000256" key="1">
    <source>
        <dbReference type="ARBA" id="ARBA00023015"/>
    </source>
</evidence>
<dbReference type="InterPro" id="IPR020449">
    <property type="entry name" value="Tscrpt_reg_AraC-type_HTH"/>
</dbReference>
<dbReference type="GO" id="GO:0003700">
    <property type="term" value="F:DNA-binding transcription factor activity"/>
    <property type="evidence" value="ECO:0007669"/>
    <property type="project" value="InterPro"/>
</dbReference>
<dbReference type="Proteomes" id="UP000273326">
    <property type="component" value="Chromosome"/>
</dbReference>
<dbReference type="Gene3D" id="2.60.120.10">
    <property type="entry name" value="Jelly Rolls"/>
    <property type="match status" value="1"/>
</dbReference>
<evidence type="ECO:0000256" key="2">
    <source>
        <dbReference type="ARBA" id="ARBA00023125"/>
    </source>
</evidence>
<keyword evidence="1" id="KW-0805">Transcription regulation</keyword>
<evidence type="ECO:0000259" key="4">
    <source>
        <dbReference type="PROSITE" id="PS01124"/>
    </source>
</evidence>
<dbReference type="RefSeq" id="WP_126110111.1">
    <property type="nucleotide sequence ID" value="NZ_CP034465.1"/>
</dbReference>
<organism evidence="5 6">
    <name type="scientific">Jeotgalibaca ciconiae</name>
    <dbReference type="NCBI Taxonomy" id="2496265"/>
    <lineage>
        <taxon>Bacteria</taxon>
        <taxon>Bacillati</taxon>
        <taxon>Bacillota</taxon>
        <taxon>Bacilli</taxon>
        <taxon>Lactobacillales</taxon>
        <taxon>Carnobacteriaceae</taxon>
        <taxon>Jeotgalibaca</taxon>
    </lineage>
</organism>
<dbReference type="KEGG" id="jeh:EJN90_07960"/>
<accession>A0A3Q9BKM9</accession>
<keyword evidence="2" id="KW-0238">DNA-binding</keyword>
<feature type="domain" description="HTH araC/xylS-type" evidence="4">
    <location>
        <begin position="160"/>
        <end position="258"/>
    </location>
</feature>
<protein>
    <submittedName>
        <fullName evidence="5">AraC family transcriptional regulator</fullName>
    </submittedName>
</protein>
<evidence type="ECO:0000313" key="6">
    <source>
        <dbReference type="Proteomes" id="UP000273326"/>
    </source>
</evidence>
<evidence type="ECO:0000313" key="5">
    <source>
        <dbReference type="EMBL" id="AZP04572.1"/>
    </source>
</evidence>
<proteinExistence type="predicted"/>
<keyword evidence="6" id="KW-1185">Reference proteome</keyword>
<name>A0A3Q9BKM9_9LACT</name>
<dbReference type="PANTHER" id="PTHR43280:SF28">
    <property type="entry name" value="HTH-TYPE TRANSCRIPTIONAL ACTIVATOR RHAS"/>
    <property type="match status" value="1"/>
</dbReference>
<dbReference type="PROSITE" id="PS01124">
    <property type="entry name" value="HTH_ARAC_FAMILY_2"/>
    <property type="match status" value="1"/>
</dbReference>
<dbReference type="PROSITE" id="PS00041">
    <property type="entry name" value="HTH_ARAC_FAMILY_1"/>
    <property type="match status" value="1"/>
</dbReference>
<dbReference type="PANTHER" id="PTHR43280">
    <property type="entry name" value="ARAC-FAMILY TRANSCRIPTIONAL REGULATOR"/>
    <property type="match status" value="1"/>
</dbReference>
<dbReference type="SUPFAM" id="SSF51215">
    <property type="entry name" value="Regulatory protein AraC"/>
    <property type="match status" value="1"/>
</dbReference>
<dbReference type="InterPro" id="IPR014710">
    <property type="entry name" value="RmlC-like_jellyroll"/>
</dbReference>
<dbReference type="InterPro" id="IPR013096">
    <property type="entry name" value="Cupin_2"/>
</dbReference>
<dbReference type="InterPro" id="IPR009057">
    <property type="entry name" value="Homeodomain-like_sf"/>
</dbReference>
<dbReference type="GO" id="GO:0043565">
    <property type="term" value="F:sequence-specific DNA binding"/>
    <property type="evidence" value="ECO:0007669"/>
    <property type="project" value="InterPro"/>
</dbReference>
<dbReference type="InterPro" id="IPR037923">
    <property type="entry name" value="HTH-like"/>
</dbReference>
<dbReference type="EMBL" id="CP034465">
    <property type="protein sequence ID" value="AZP04572.1"/>
    <property type="molecule type" value="Genomic_DNA"/>
</dbReference>